<gene>
    <name evidence="1" type="ORF">OWV82_023247</name>
</gene>
<keyword evidence="2" id="KW-1185">Reference proteome</keyword>
<accession>A0ACC1WWF1</accession>
<evidence type="ECO:0000313" key="2">
    <source>
        <dbReference type="Proteomes" id="UP001164539"/>
    </source>
</evidence>
<organism evidence="1 2">
    <name type="scientific">Melia azedarach</name>
    <name type="common">Chinaberry tree</name>
    <dbReference type="NCBI Taxonomy" id="155640"/>
    <lineage>
        <taxon>Eukaryota</taxon>
        <taxon>Viridiplantae</taxon>
        <taxon>Streptophyta</taxon>
        <taxon>Embryophyta</taxon>
        <taxon>Tracheophyta</taxon>
        <taxon>Spermatophyta</taxon>
        <taxon>Magnoliopsida</taxon>
        <taxon>eudicotyledons</taxon>
        <taxon>Gunneridae</taxon>
        <taxon>Pentapetalae</taxon>
        <taxon>rosids</taxon>
        <taxon>malvids</taxon>
        <taxon>Sapindales</taxon>
        <taxon>Meliaceae</taxon>
        <taxon>Melia</taxon>
    </lineage>
</organism>
<protein>
    <submittedName>
        <fullName evidence="1">Receptor-like kinase</fullName>
    </submittedName>
</protein>
<reference evidence="1 2" key="1">
    <citation type="journal article" date="2023" name="Science">
        <title>Complex scaffold remodeling in plant triterpene biosynthesis.</title>
        <authorList>
            <person name="De La Pena R."/>
            <person name="Hodgson H."/>
            <person name="Liu J.C."/>
            <person name="Stephenson M.J."/>
            <person name="Martin A.C."/>
            <person name="Owen C."/>
            <person name="Harkess A."/>
            <person name="Leebens-Mack J."/>
            <person name="Jimenez L.E."/>
            <person name="Osbourn A."/>
            <person name="Sattely E.S."/>
        </authorList>
    </citation>
    <scope>NUCLEOTIDE SEQUENCE [LARGE SCALE GENOMIC DNA]</scope>
    <source>
        <strain evidence="2">cv. JPN11</strain>
        <tissue evidence="1">Leaf</tissue>
    </source>
</reference>
<proteinExistence type="predicted"/>
<sequence>MSANTNRVVGTFGYTCPEYALDGLFSMKSDVCSFGVLLLEIISGKKNTSIFSGDVSSNSIKYAWELWRDDKALEIVDSSFAHSCPASEALRCVQVGLVCVQDSTTDSPSMSTVVFLLSNEIPLPVLKQTTFAVRRVEVETDSTTSGTMSFSVNEVGFFTQASLDSVINNISVQTVVWVANRETPVKNFDGILKIGVDGNLAVFDGNDRSPLWSTNVSVPTGTSIAKP</sequence>
<comment type="caution">
    <text evidence="1">The sequence shown here is derived from an EMBL/GenBank/DDBJ whole genome shotgun (WGS) entry which is preliminary data.</text>
</comment>
<name>A0ACC1WWF1_MELAZ</name>
<dbReference type="Proteomes" id="UP001164539">
    <property type="component" value="Chromosome 13"/>
</dbReference>
<dbReference type="EMBL" id="CM051406">
    <property type="protein sequence ID" value="KAJ4703322.1"/>
    <property type="molecule type" value="Genomic_DNA"/>
</dbReference>
<evidence type="ECO:0000313" key="1">
    <source>
        <dbReference type="EMBL" id="KAJ4703322.1"/>
    </source>
</evidence>